<keyword evidence="6" id="KW-0812">Transmembrane</keyword>
<sequence length="874" mass="99669">MGTTTFFEKLISNDFLKVRIQNFNRLKNGEPIKTMKRILLIVSNFWNQTPIWVRRSLITILVLTVFIKVLFVFLIFWKAPRLSGELKIPGLTQPVSVIRDSYGVPHIRSEDSSSAYFALGYICASDRLFQMEILRRAAKGELSEVLGAELVPTDIFLRQVLLRKTAEKMLQESEKVNPQILKELDSFLEGINYFLKTESLPIEFTILGYKPKPFDRLDVMSALSLLSFSFAEALRNDTLYTILERKLPNRNVSELFPRHDTEEPFSIQQNQPSYSPKKLTENSKVVLPLTKESKLSKSKSNELSDLDLIIQKTNRILKELPSLSGSNSWVIGPSRSTTGGAILANDPHIGYGNPGTWYEVHLKTGDHETYGYHLPIFPFPLIAHNVKKAWALTMLENDDMDFYEEILHPTKPNLVKEKGNWVPVQVLKESIQVKGEEPREITIQVTSHGPILSKPIQGYTGPVVSLYWIFHHLSVPLLETIYSLGRCSSLTECNKIVSDLTAPGLNVSYADKNGNIAWWSVGRFPIRKKKTNTRKILNGASGEDDVIGYIPFHQNPKLVNPPEGIILTANHLPTYELKGYGKPEGYWQESDRGRRIYELLSQKKNWTVDDTKKIQTDVHSFSARSIVPLISLEIEEDKNWSGVFKEALDIYRKFDGENTLDSSGATIFHTLNQFVMLNLWLDEFGESNLQIFGQTAERWNAYKSILANPKSDFWDDLTTPDLKETRREILIRSFAQTVRYLSKEHGGSPSTWKWKDAHKITFEHPMGKIPVLDSIFNQGPFSVASGESVINLMNQKEINPKIRPRVGPSKRRIIDLINPENSWSVLPTGNSGNLGSPFYGDQIELFLNGEHRKIRFTQSQIEKDTKYILNMIPK</sequence>
<evidence type="ECO:0000256" key="1">
    <source>
        <dbReference type="ARBA" id="ARBA00006586"/>
    </source>
</evidence>
<evidence type="ECO:0000256" key="3">
    <source>
        <dbReference type="ARBA" id="ARBA00023145"/>
    </source>
</evidence>
<gene>
    <name evidence="7" type="ORF">LEP1GSC131_3646</name>
</gene>
<feature type="active site" description="Nucleophile" evidence="4">
    <location>
        <position position="326"/>
    </location>
</feature>
<comment type="similarity">
    <text evidence="1">Belongs to the peptidase S45 family.</text>
</comment>
<organism evidence="7 8">
    <name type="scientific">Leptospira kirschneri str. 200802841</name>
    <dbReference type="NCBI Taxonomy" id="1193047"/>
    <lineage>
        <taxon>Bacteria</taxon>
        <taxon>Pseudomonadati</taxon>
        <taxon>Spirochaetota</taxon>
        <taxon>Spirochaetia</taxon>
        <taxon>Leptospirales</taxon>
        <taxon>Leptospiraceae</taxon>
        <taxon>Leptospira</taxon>
    </lineage>
</organism>
<dbReference type="SUPFAM" id="SSF56235">
    <property type="entry name" value="N-terminal nucleophile aminohydrolases (Ntn hydrolases)"/>
    <property type="match status" value="1"/>
</dbReference>
<keyword evidence="6" id="KW-0472">Membrane</keyword>
<dbReference type="GO" id="GO:0016811">
    <property type="term" value="F:hydrolase activity, acting on carbon-nitrogen (but not peptide) bonds, in linear amides"/>
    <property type="evidence" value="ECO:0007669"/>
    <property type="project" value="InterPro"/>
</dbReference>
<dbReference type="EMBL" id="AKWH02000072">
    <property type="protein sequence ID" value="EKO49884.1"/>
    <property type="molecule type" value="Genomic_DNA"/>
</dbReference>
<dbReference type="PANTHER" id="PTHR34218">
    <property type="entry name" value="PEPTIDASE S45 PENICILLIN AMIDASE"/>
    <property type="match status" value="1"/>
</dbReference>
<dbReference type="PIRSF" id="PIRSF001227">
    <property type="entry name" value="Pen_acylase"/>
    <property type="match status" value="1"/>
</dbReference>
<comment type="cofactor">
    <cofactor evidence="5">
        <name>Ca(2+)</name>
        <dbReference type="ChEBI" id="CHEBI:29108"/>
    </cofactor>
    <text evidence="5">Binds 1 Ca(2+) ion per dimer.</text>
</comment>
<dbReference type="Gene3D" id="1.10.439.10">
    <property type="entry name" value="Penicillin Amidohydrolase, domain 1"/>
    <property type="match status" value="1"/>
</dbReference>
<dbReference type="CDD" id="cd03747">
    <property type="entry name" value="Ntn_PGA_like"/>
    <property type="match status" value="1"/>
</dbReference>
<dbReference type="InterPro" id="IPR043147">
    <property type="entry name" value="Penicillin_amidase_A-knob"/>
</dbReference>
<keyword evidence="8" id="KW-1185">Reference proteome</keyword>
<feature type="binding site" evidence="5">
    <location>
        <position position="398"/>
    </location>
    <ligand>
        <name>Ca(2+)</name>
        <dbReference type="ChEBI" id="CHEBI:29108"/>
    </ligand>
</feature>
<keyword evidence="2" id="KW-0378">Hydrolase</keyword>
<dbReference type="InterPro" id="IPR023343">
    <property type="entry name" value="Penicillin_amidase_dom1"/>
</dbReference>
<dbReference type="AlphaFoldDB" id="A0A828Y198"/>
<evidence type="ECO:0000256" key="6">
    <source>
        <dbReference type="SAM" id="Phobius"/>
    </source>
</evidence>
<evidence type="ECO:0000256" key="4">
    <source>
        <dbReference type="PIRSR" id="PIRSR001227-1"/>
    </source>
</evidence>
<protein>
    <submittedName>
        <fullName evidence="7">Penicillin amidase</fullName>
    </submittedName>
</protein>
<proteinExistence type="inferred from homology"/>
<name>A0A828Y198_9LEPT</name>
<dbReference type="Pfam" id="PF01804">
    <property type="entry name" value="Penicil_amidase"/>
    <property type="match status" value="1"/>
</dbReference>
<keyword evidence="5" id="KW-0106">Calcium</keyword>
<evidence type="ECO:0000313" key="8">
    <source>
        <dbReference type="Proteomes" id="UP000006339"/>
    </source>
</evidence>
<feature type="transmembrane region" description="Helical" evidence="6">
    <location>
        <begin position="57"/>
        <end position="77"/>
    </location>
</feature>
<reference evidence="7" key="1">
    <citation type="submission" date="2012-10" db="EMBL/GenBank/DDBJ databases">
        <authorList>
            <person name="Harkins D.M."/>
            <person name="Durkin A.S."/>
            <person name="Brinkac L.M."/>
            <person name="Selengut J.D."/>
            <person name="Sanka R."/>
            <person name="DePew J."/>
            <person name="Purushe J."/>
            <person name="Picardeau M."/>
            <person name="Werts C."/>
            <person name="Goarant C."/>
            <person name="Vinetz J.M."/>
            <person name="Sutton G.G."/>
            <person name="Nelson W.C."/>
            <person name="Fouts D.E."/>
        </authorList>
    </citation>
    <scope>NUCLEOTIDE SEQUENCE [LARGE SCALE GENOMIC DNA]</scope>
    <source>
        <strain evidence="7">200802841</strain>
    </source>
</reference>
<feature type="binding site" evidence="5">
    <location>
        <position position="401"/>
    </location>
    <ligand>
        <name>Ca(2+)</name>
        <dbReference type="ChEBI" id="CHEBI:29108"/>
    </ligand>
</feature>
<keyword evidence="6" id="KW-1133">Transmembrane helix</keyword>
<accession>A0A828Y198</accession>
<dbReference type="Gene3D" id="1.10.1400.10">
    <property type="match status" value="1"/>
</dbReference>
<dbReference type="Gene3D" id="2.30.120.10">
    <property type="match status" value="1"/>
</dbReference>
<evidence type="ECO:0000313" key="7">
    <source>
        <dbReference type="EMBL" id="EKO49884.1"/>
    </source>
</evidence>
<evidence type="ECO:0000256" key="2">
    <source>
        <dbReference type="ARBA" id="ARBA00022801"/>
    </source>
</evidence>
<dbReference type="Gene3D" id="3.60.20.10">
    <property type="entry name" value="Glutamine Phosphoribosylpyrophosphate, subunit 1, domain 1"/>
    <property type="match status" value="1"/>
</dbReference>
<dbReference type="GO" id="GO:0017000">
    <property type="term" value="P:antibiotic biosynthetic process"/>
    <property type="evidence" value="ECO:0007669"/>
    <property type="project" value="InterPro"/>
</dbReference>
<comment type="caution">
    <text evidence="7">The sequence shown here is derived from an EMBL/GenBank/DDBJ whole genome shotgun (WGS) entry which is preliminary data.</text>
</comment>
<evidence type="ECO:0000256" key="5">
    <source>
        <dbReference type="PIRSR" id="PIRSR001227-2"/>
    </source>
</evidence>
<dbReference type="PANTHER" id="PTHR34218:SF5">
    <property type="entry name" value="PENICILLIN ACYLASE FAMILY PROTEIN"/>
    <property type="match status" value="1"/>
</dbReference>
<keyword evidence="5" id="KW-0479">Metal-binding</keyword>
<dbReference type="InterPro" id="IPR014395">
    <property type="entry name" value="Pen/GL7ACA/AHL_acylase"/>
</dbReference>
<dbReference type="InterPro" id="IPR002692">
    <property type="entry name" value="S45"/>
</dbReference>
<dbReference type="GO" id="GO:0046872">
    <property type="term" value="F:metal ion binding"/>
    <property type="evidence" value="ECO:0007669"/>
    <property type="project" value="UniProtKB-KW"/>
</dbReference>
<dbReference type="InterPro" id="IPR029055">
    <property type="entry name" value="Ntn_hydrolases_N"/>
</dbReference>
<dbReference type="Proteomes" id="UP000006339">
    <property type="component" value="Unassembled WGS sequence"/>
</dbReference>
<dbReference type="InterPro" id="IPR043146">
    <property type="entry name" value="Penicillin_amidase_N_B-knob"/>
</dbReference>
<keyword evidence="3" id="KW-0865">Zymogen</keyword>